<sequence length="173" mass="20478">MAQSFEKMGEYKRALDIYRTLYKLEPNNLNYSVGLERNMLNLKMFDELATHYDEILKKNPSNISVLGKLGEAYYQWGKTAEADSVWYSIIEINPEMAINYSFLANTLIRNRLYDRAVEIFLEGRKRLKNNSLFERDLATLYFWNKDYIKGVGEYLKILQRNIKNYSLVESQIL</sequence>
<accession>X0WY55</accession>
<comment type="caution">
    <text evidence="1">The sequence shown here is derived from an EMBL/GenBank/DDBJ whole genome shotgun (WGS) entry which is preliminary data.</text>
</comment>
<evidence type="ECO:0000313" key="1">
    <source>
        <dbReference type="EMBL" id="GAG17676.1"/>
    </source>
</evidence>
<dbReference type="EMBL" id="BARS01038002">
    <property type="protein sequence ID" value="GAG17676.1"/>
    <property type="molecule type" value="Genomic_DNA"/>
</dbReference>
<protein>
    <submittedName>
        <fullName evidence="1">Uncharacterized protein</fullName>
    </submittedName>
</protein>
<reference evidence="1" key="1">
    <citation type="journal article" date="2014" name="Front. Microbiol.">
        <title>High frequency of phylogenetically diverse reductive dehalogenase-homologous genes in deep subseafloor sedimentary metagenomes.</title>
        <authorList>
            <person name="Kawai M."/>
            <person name="Futagami T."/>
            <person name="Toyoda A."/>
            <person name="Takaki Y."/>
            <person name="Nishi S."/>
            <person name="Hori S."/>
            <person name="Arai W."/>
            <person name="Tsubouchi T."/>
            <person name="Morono Y."/>
            <person name="Uchiyama I."/>
            <person name="Ito T."/>
            <person name="Fujiyama A."/>
            <person name="Inagaki F."/>
            <person name="Takami H."/>
        </authorList>
    </citation>
    <scope>NUCLEOTIDE SEQUENCE</scope>
    <source>
        <strain evidence="1">Expedition CK06-06</strain>
    </source>
</reference>
<dbReference type="SUPFAM" id="SSF48452">
    <property type="entry name" value="TPR-like"/>
    <property type="match status" value="1"/>
</dbReference>
<feature type="non-terminal residue" evidence="1">
    <location>
        <position position="173"/>
    </location>
</feature>
<dbReference type="SMART" id="SM00028">
    <property type="entry name" value="TPR"/>
    <property type="match status" value="3"/>
</dbReference>
<gene>
    <name evidence="1" type="ORF">S01H1_58195</name>
</gene>
<proteinExistence type="predicted"/>
<dbReference type="InterPro" id="IPR011990">
    <property type="entry name" value="TPR-like_helical_dom_sf"/>
</dbReference>
<dbReference type="AlphaFoldDB" id="X0WY55"/>
<organism evidence="1">
    <name type="scientific">marine sediment metagenome</name>
    <dbReference type="NCBI Taxonomy" id="412755"/>
    <lineage>
        <taxon>unclassified sequences</taxon>
        <taxon>metagenomes</taxon>
        <taxon>ecological metagenomes</taxon>
    </lineage>
</organism>
<dbReference type="InterPro" id="IPR019734">
    <property type="entry name" value="TPR_rpt"/>
</dbReference>
<name>X0WY55_9ZZZZ</name>
<dbReference type="Pfam" id="PF13174">
    <property type="entry name" value="TPR_6"/>
    <property type="match status" value="1"/>
</dbReference>
<dbReference type="Gene3D" id="1.25.40.10">
    <property type="entry name" value="Tetratricopeptide repeat domain"/>
    <property type="match status" value="1"/>
</dbReference>
<dbReference type="PROSITE" id="PS50005">
    <property type="entry name" value="TPR"/>
    <property type="match status" value="1"/>
</dbReference>